<evidence type="ECO:0000313" key="3">
    <source>
        <dbReference type="Proteomes" id="UP001151018"/>
    </source>
</evidence>
<keyword evidence="1" id="KW-0812">Transmembrane</keyword>
<proteinExistence type="predicted"/>
<reference evidence="2" key="1">
    <citation type="submission" date="2022-12" db="EMBL/GenBank/DDBJ databases">
        <title>Draft genome sequences of 22 rhizogenic Agrobacterium biovar 1 strains, the causative agent of hairy root disease.</title>
        <authorList>
            <person name="Kim N."/>
            <person name="Vargas P."/>
            <person name="Rediers H."/>
        </authorList>
    </citation>
    <scope>NUCLEOTIDE SEQUENCE</scope>
    <source>
        <strain evidence="2">ST15.13.006</strain>
    </source>
</reference>
<feature type="transmembrane region" description="Helical" evidence="1">
    <location>
        <begin position="7"/>
        <end position="28"/>
    </location>
</feature>
<name>A0A9X3KLI1_9HYPH</name>
<organism evidence="2 3">
    <name type="scientific">Agrobacterium salinitolerans</name>
    <dbReference type="NCBI Taxonomy" id="1183413"/>
    <lineage>
        <taxon>Bacteria</taxon>
        <taxon>Pseudomonadati</taxon>
        <taxon>Pseudomonadota</taxon>
        <taxon>Alphaproteobacteria</taxon>
        <taxon>Hyphomicrobiales</taxon>
        <taxon>Rhizobiaceae</taxon>
        <taxon>Rhizobium/Agrobacterium group</taxon>
        <taxon>Agrobacterium</taxon>
    </lineage>
</organism>
<sequence>MKKFTLNGLVGGFFTAHLLTTAVTGLFWTPYDPLKLGFASLLHRSVTRSRRKH</sequence>
<gene>
    <name evidence="2" type="ORF">O9X88_05120</name>
</gene>
<keyword evidence="1" id="KW-1133">Transmembrane helix</keyword>
<dbReference type="AlphaFoldDB" id="A0A9X3KLI1"/>
<dbReference type="RefSeq" id="WP_269833089.1">
    <property type="nucleotide sequence ID" value="NZ_JAPZLP010000008.1"/>
</dbReference>
<dbReference type="EMBL" id="JAPZLR010000002">
    <property type="protein sequence ID" value="MCZ7936917.1"/>
    <property type="molecule type" value="Genomic_DNA"/>
</dbReference>
<protein>
    <submittedName>
        <fullName evidence="2">Uncharacterized protein</fullName>
    </submittedName>
</protein>
<evidence type="ECO:0000313" key="2">
    <source>
        <dbReference type="EMBL" id="MCZ7936917.1"/>
    </source>
</evidence>
<dbReference type="Proteomes" id="UP001151018">
    <property type="component" value="Unassembled WGS sequence"/>
</dbReference>
<evidence type="ECO:0000256" key="1">
    <source>
        <dbReference type="SAM" id="Phobius"/>
    </source>
</evidence>
<keyword evidence="1" id="KW-0472">Membrane</keyword>
<comment type="caution">
    <text evidence="2">The sequence shown here is derived from an EMBL/GenBank/DDBJ whole genome shotgun (WGS) entry which is preliminary data.</text>
</comment>
<accession>A0A9X3KLI1</accession>